<dbReference type="EMBL" id="ONZQ02000012">
    <property type="protein sequence ID" value="SPO05387.1"/>
    <property type="molecule type" value="Genomic_DNA"/>
</dbReference>
<comment type="caution">
    <text evidence="2">The sequence shown here is derived from an EMBL/GenBank/DDBJ whole genome shotgun (WGS) entry which is preliminary data.</text>
</comment>
<gene>
    <name evidence="2" type="ORF">DNG_08074</name>
</gene>
<evidence type="ECO:0000313" key="3">
    <source>
        <dbReference type="Proteomes" id="UP001187682"/>
    </source>
</evidence>
<dbReference type="AlphaFoldDB" id="A0AAE8SYU0"/>
<feature type="region of interest" description="Disordered" evidence="1">
    <location>
        <begin position="36"/>
        <end position="62"/>
    </location>
</feature>
<organism evidence="2 3">
    <name type="scientific">Cephalotrichum gorgonifer</name>
    <dbReference type="NCBI Taxonomy" id="2041049"/>
    <lineage>
        <taxon>Eukaryota</taxon>
        <taxon>Fungi</taxon>
        <taxon>Dikarya</taxon>
        <taxon>Ascomycota</taxon>
        <taxon>Pezizomycotina</taxon>
        <taxon>Sordariomycetes</taxon>
        <taxon>Hypocreomycetidae</taxon>
        <taxon>Microascales</taxon>
        <taxon>Microascaceae</taxon>
        <taxon>Cephalotrichum</taxon>
    </lineage>
</organism>
<protein>
    <submittedName>
        <fullName evidence="2">Uncharacterized protein</fullName>
    </submittedName>
</protein>
<dbReference type="Proteomes" id="UP001187682">
    <property type="component" value="Unassembled WGS sequence"/>
</dbReference>
<reference evidence="2" key="1">
    <citation type="submission" date="2018-03" db="EMBL/GenBank/DDBJ databases">
        <authorList>
            <person name="Guldener U."/>
        </authorList>
    </citation>
    <scope>NUCLEOTIDE SEQUENCE</scope>
</reference>
<sequence length="138" mass="15251">MHRTARMPRGPSFYGPIILQQHSTFSSLGPRTLGRVTPSFSAAHPPSSSTRETRNHESNSPSVIHGLYSDIHNIAVNRGRFIPPRLRSPLRKVVDDLRDGQFGGQDIKDGQVGAIIDFLKDINKKANLLHCMRASEAA</sequence>
<evidence type="ECO:0000256" key="1">
    <source>
        <dbReference type="SAM" id="MobiDB-lite"/>
    </source>
</evidence>
<name>A0AAE8SYU0_9PEZI</name>
<feature type="compositionally biased region" description="Low complexity" evidence="1">
    <location>
        <begin position="38"/>
        <end position="49"/>
    </location>
</feature>
<accession>A0AAE8SYU0</accession>
<proteinExistence type="predicted"/>
<evidence type="ECO:0000313" key="2">
    <source>
        <dbReference type="EMBL" id="SPO05387.1"/>
    </source>
</evidence>
<keyword evidence="3" id="KW-1185">Reference proteome</keyword>